<dbReference type="SUPFAM" id="SSF160544">
    <property type="entry name" value="EscU C-terminal domain-like"/>
    <property type="match status" value="1"/>
</dbReference>
<keyword evidence="2" id="KW-1133">Transmembrane helix</keyword>
<feature type="transmembrane region" description="Helical" evidence="2">
    <location>
        <begin position="152"/>
        <end position="171"/>
    </location>
</feature>
<evidence type="ECO:0000256" key="1">
    <source>
        <dbReference type="ARBA" id="ARBA00010690"/>
    </source>
</evidence>
<feature type="transmembrane region" description="Helical" evidence="2">
    <location>
        <begin position="191"/>
        <end position="210"/>
    </location>
</feature>
<dbReference type="Pfam" id="PF01312">
    <property type="entry name" value="Bac_export_2"/>
    <property type="match status" value="1"/>
</dbReference>
<sequence length="350" mass="39236">MEENELDKSEEATPFKLKKAREKGNVARSLDLGFFAALAAAFAFFWIGGISLFFAVAQISTKLFISAGQIDLGPSNYPHLIGTLFAVIAFPLLAFGGSLFLVALFLDFMQVGPLFSTTPLKPDFNRINPAKGLKRIFSKRALIEAFKALMKLLIYSCIGGFIIYDALSGPIAAITDARNLGTVMMQQMIRTLAYCALAALAIAAIDQILVRREFSKKMRMSRREVKREYREREGEPRMKQKRKELHQEFTKTAEGLSNVKSADVIIINPEHFAVAIRYRREDIDAPVVVARGKDHFAQQIKDIAFRYGVLTIRKPELARALFSAAKIGSPVPEQYFQQVADVYIENNLIE</sequence>
<reference evidence="4" key="1">
    <citation type="journal article" date="2019" name="Int. J. Syst. Evol. Microbiol.">
        <title>The Global Catalogue of Microorganisms (GCM) 10K type strain sequencing project: providing services to taxonomists for standard genome sequencing and annotation.</title>
        <authorList>
            <consortium name="The Broad Institute Genomics Platform"/>
            <consortium name="The Broad Institute Genome Sequencing Center for Infectious Disease"/>
            <person name="Wu L."/>
            <person name="Ma J."/>
        </authorList>
    </citation>
    <scope>NUCLEOTIDE SEQUENCE [LARGE SCALE GENOMIC DNA]</scope>
    <source>
        <strain evidence="4">CECT 8531</strain>
    </source>
</reference>
<organism evidence="3 4">
    <name type="scientific">Sphingorhabdus arenilitoris</name>
    <dbReference type="NCBI Taxonomy" id="1490041"/>
    <lineage>
        <taxon>Bacteria</taxon>
        <taxon>Pseudomonadati</taxon>
        <taxon>Pseudomonadota</taxon>
        <taxon>Alphaproteobacteria</taxon>
        <taxon>Sphingomonadales</taxon>
        <taxon>Sphingomonadaceae</taxon>
        <taxon>Sphingorhabdus</taxon>
    </lineage>
</organism>
<dbReference type="EMBL" id="JBHSDH010000007">
    <property type="protein sequence ID" value="MFC4291056.1"/>
    <property type="molecule type" value="Genomic_DNA"/>
</dbReference>
<evidence type="ECO:0000256" key="2">
    <source>
        <dbReference type="SAM" id="Phobius"/>
    </source>
</evidence>
<evidence type="ECO:0000313" key="4">
    <source>
        <dbReference type="Proteomes" id="UP001595887"/>
    </source>
</evidence>
<keyword evidence="2" id="KW-0812">Transmembrane</keyword>
<dbReference type="PANTHER" id="PTHR30531">
    <property type="entry name" value="FLAGELLAR BIOSYNTHETIC PROTEIN FLHB"/>
    <property type="match status" value="1"/>
</dbReference>
<protein>
    <submittedName>
        <fullName evidence="3">Flagellar biosynthesis protein FlhB</fullName>
    </submittedName>
</protein>
<proteinExistence type="inferred from homology"/>
<dbReference type="Proteomes" id="UP001595887">
    <property type="component" value="Unassembled WGS sequence"/>
</dbReference>
<keyword evidence="2" id="KW-0472">Membrane</keyword>
<feature type="transmembrane region" description="Helical" evidence="2">
    <location>
        <begin position="32"/>
        <end position="60"/>
    </location>
</feature>
<keyword evidence="3" id="KW-0966">Cell projection</keyword>
<dbReference type="InterPro" id="IPR029025">
    <property type="entry name" value="T3SS_substrate_exporter_C"/>
</dbReference>
<accession>A0ABV8RFM2</accession>
<dbReference type="Gene3D" id="3.40.1690.10">
    <property type="entry name" value="secretion proteins EscU"/>
    <property type="match status" value="1"/>
</dbReference>
<keyword evidence="3" id="KW-0969">Cilium</keyword>
<keyword evidence="4" id="KW-1185">Reference proteome</keyword>
<keyword evidence="3" id="KW-0282">Flagellum</keyword>
<dbReference type="PRINTS" id="PR00950">
    <property type="entry name" value="TYPE3IMSPROT"/>
</dbReference>
<evidence type="ECO:0000313" key="3">
    <source>
        <dbReference type="EMBL" id="MFC4291056.1"/>
    </source>
</evidence>
<dbReference type="InterPro" id="IPR006135">
    <property type="entry name" value="T3SS_substrate_exporter"/>
</dbReference>
<comment type="similarity">
    <text evidence="1">Belongs to the type III secretion exporter family.</text>
</comment>
<dbReference type="PANTHER" id="PTHR30531:SF12">
    <property type="entry name" value="FLAGELLAR BIOSYNTHETIC PROTEIN FLHB"/>
    <property type="match status" value="1"/>
</dbReference>
<gene>
    <name evidence="3" type="ORF">ACFOWX_01365</name>
</gene>
<comment type="caution">
    <text evidence="3">The sequence shown here is derived from an EMBL/GenBank/DDBJ whole genome shotgun (WGS) entry which is preliminary data.</text>
</comment>
<dbReference type="RefSeq" id="WP_381420657.1">
    <property type="nucleotide sequence ID" value="NZ_JBHSDH010000007.1"/>
</dbReference>
<feature type="transmembrane region" description="Helical" evidence="2">
    <location>
        <begin position="80"/>
        <end position="106"/>
    </location>
</feature>
<name>A0ABV8RFM2_9SPHN</name>